<dbReference type="PANTHER" id="PTHR46007:SF12">
    <property type="entry name" value="C2H2-TYPE DOMAIN-CONTAINING PROTEIN-RELATED"/>
    <property type="match status" value="1"/>
</dbReference>
<dbReference type="EMBL" id="JAGRRH010000030">
    <property type="protein sequence ID" value="KAG7339815.1"/>
    <property type="molecule type" value="Genomic_DNA"/>
</dbReference>
<evidence type="ECO:0000259" key="2">
    <source>
        <dbReference type="Pfam" id="PF03031"/>
    </source>
</evidence>
<dbReference type="GO" id="GO:0003713">
    <property type="term" value="F:transcription coactivator activity"/>
    <property type="evidence" value="ECO:0007669"/>
    <property type="project" value="TreeGrafter"/>
</dbReference>
<accession>A0A9K3KA47</accession>
<keyword evidence="4" id="KW-1185">Reference proteome</keyword>
<gene>
    <name evidence="3" type="ORF">IV203_028276</name>
</gene>
<sequence length="384" mass="44471">MISLDSPSAVLNEQQQQQQQQQHQPKKDDDDYDGLSSTNRKRTEILLPPTSVVQQQQQEDDVKKDCNDCVVVVDFVDVDHWMVLPGSIVTKGETVTMTVQKTIPINQQQQQQLQLPQPTIEEWLLGPSKNVCILPFWKECMSYVENDQKQQQRPYPTTTTTIPNNNNNITDSLLQHTGPNLTQVTVSGGDYHDGIPTGRTTSATMGCNGYRWCWIWTILSYMPHRMYGLEAIWDTIPTTTTRRTTTLLLLVYGPFDCHCMKGQPIPLYNYNNHHHHQQQQQQQQWAKQHYVKLRPHVNVLLRGIESTYEVSVYTAGTKQYYAEEVTMVLCRNLVGSSRDWDGIERLRYQVQVLQMAHHHHHQQQQQRINDTSRNNNAITMDKYG</sequence>
<name>A0A9K3KA47_9STRA</name>
<feature type="region of interest" description="Disordered" evidence="1">
    <location>
        <begin position="1"/>
        <end position="59"/>
    </location>
</feature>
<dbReference type="OrthoDB" id="10249888at2759"/>
<dbReference type="AlphaFoldDB" id="A0A9K3KA47"/>
<dbReference type="GO" id="GO:0045944">
    <property type="term" value="P:positive regulation of transcription by RNA polymerase II"/>
    <property type="evidence" value="ECO:0007669"/>
    <property type="project" value="TreeGrafter"/>
</dbReference>
<dbReference type="InterPro" id="IPR051647">
    <property type="entry name" value="Mediator_comp_sub12"/>
</dbReference>
<dbReference type="Pfam" id="PF03031">
    <property type="entry name" value="NIF"/>
    <property type="match status" value="1"/>
</dbReference>
<dbReference type="PANTHER" id="PTHR46007">
    <property type="entry name" value="MEDIATOR OF RNA POLYMERASE II TRANSCRIPTION SUBUNIT 12"/>
    <property type="match status" value="1"/>
</dbReference>
<feature type="compositionally biased region" description="Polar residues" evidence="1">
    <location>
        <begin position="1"/>
        <end position="13"/>
    </location>
</feature>
<feature type="compositionally biased region" description="Low complexity" evidence="1">
    <location>
        <begin position="14"/>
        <end position="23"/>
    </location>
</feature>
<dbReference type="InterPro" id="IPR004274">
    <property type="entry name" value="FCP1_dom"/>
</dbReference>
<dbReference type="GO" id="GO:0016592">
    <property type="term" value="C:mediator complex"/>
    <property type="evidence" value="ECO:0007669"/>
    <property type="project" value="TreeGrafter"/>
</dbReference>
<evidence type="ECO:0000313" key="4">
    <source>
        <dbReference type="Proteomes" id="UP000693970"/>
    </source>
</evidence>
<evidence type="ECO:0000313" key="3">
    <source>
        <dbReference type="EMBL" id="KAG7339815.1"/>
    </source>
</evidence>
<comment type="caution">
    <text evidence="3">The sequence shown here is derived from an EMBL/GenBank/DDBJ whole genome shotgun (WGS) entry which is preliminary data.</text>
</comment>
<organism evidence="3 4">
    <name type="scientific">Nitzschia inconspicua</name>
    <dbReference type="NCBI Taxonomy" id="303405"/>
    <lineage>
        <taxon>Eukaryota</taxon>
        <taxon>Sar</taxon>
        <taxon>Stramenopiles</taxon>
        <taxon>Ochrophyta</taxon>
        <taxon>Bacillariophyta</taxon>
        <taxon>Bacillariophyceae</taxon>
        <taxon>Bacillariophycidae</taxon>
        <taxon>Bacillariales</taxon>
        <taxon>Bacillariaceae</taxon>
        <taxon>Nitzschia</taxon>
    </lineage>
</organism>
<reference evidence="3" key="2">
    <citation type="submission" date="2021-04" db="EMBL/GenBank/DDBJ databases">
        <authorList>
            <person name="Podell S."/>
        </authorList>
    </citation>
    <scope>NUCLEOTIDE SEQUENCE</scope>
    <source>
        <strain evidence="3">Hildebrandi</strain>
    </source>
</reference>
<feature type="region of interest" description="Disordered" evidence="1">
    <location>
        <begin position="358"/>
        <end position="384"/>
    </location>
</feature>
<evidence type="ECO:0000256" key="1">
    <source>
        <dbReference type="SAM" id="MobiDB-lite"/>
    </source>
</evidence>
<feature type="compositionally biased region" description="Polar residues" evidence="1">
    <location>
        <begin position="367"/>
        <end position="378"/>
    </location>
</feature>
<dbReference type="Proteomes" id="UP000693970">
    <property type="component" value="Unassembled WGS sequence"/>
</dbReference>
<reference evidence="3" key="1">
    <citation type="journal article" date="2021" name="Sci. Rep.">
        <title>Diploid genomic architecture of Nitzschia inconspicua, an elite biomass production diatom.</title>
        <authorList>
            <person name="Oliver A."/>
            <person name="Podell S."/>
            <person name="Pinowska A."/>
            <person name="Traller J.C."/>
            <person name="Smith S.R."/>
            <person name="McClure R."/>
            <person name="Beliaev A."/>
            <person name="Bohutskyi P."/>
            <person name="Hill E.A."/>
            <person name="Rabines A."/>
            <person name="Zheng H."/>
            <person name="Allen L.Z."/>
            <person name="Kuo A."/>
            <person name="Grigoriev I.V."/>
            <person name="Allen A.E."/>
            <person name="Hazlebeck D."/>
            <person name="Allen E.E."/>
        </authorList>
    </citation>
    <scope>NUCLEOTIDE SEQUENCE</scope>
    <source>
        <strain evidence="3">Hildebrandi</strain>
    </source>
</reference>
<protein>
    <submittedName>
        <fullName evidence="3">NLI interacting factor-like phosphatase</fullName>
    </submittedName>
</protein>
<proteinExistence type="predicted"/>
<feature type="domain" description="FCP1 homology" evidence="2">
    <location>
        <begin position="286"/>
        <end position="330"/>
    </location>
</feature>